<dbReference type="Gene3D" id="3.60.10.10">
    <property type="entry name" value="Endonuclease/exonuclease/phosphatase"/>
    <property type="match status" value="1"/>
</dbReference>
<dbReference type="PANTHER" id="PTHR33395:SF22">
    <property type="entry name" value="REVERSE TRANSCRIPTASE DOMAIN-CONTAINING PROTEIN"/>
    <property type="match status" value="1"/>
</dbReference>
<proteinExistence type="predicted"/>
<dbReference type="GO" id="GO:0007508">
    <property type="term" value="P:larval heart development"/>
    <property type="evidence" value="ECO:0007669"/>
    <property type="project" value="TreeGrafter"/>
</dbReference>
<dbReference type="InterPro" id="IPR036691">
    <property type="entry name" value="Endo/exonu/phosph_ase_sf"/>
</dbReference>
<evidence type="ECO:0000313" key="5">
    <source>
        <dbReference type="Proteomes" id="UP000494256"/>
    </source>
</evidence>
<feature type="domain" description="FP protein C-terminal" evidence="3">
    <location>
        <begin position="214"/>
        <end position="251"/>
    </location>
</feature>
<name>A0A8S1B8K5_ARCPL</name>
<feature type="coiled-coil region" evidence="1">
    <location>
        <begin position="29"/>
        <end position="98"/>
    </location>
</feature>
<dbReference type="InterPro" id="IPR057251">
    <property type="entry name" value="FP_C"/>
</dbReference>
<dbReference type="AlphaFoldDB" id="A0A8S1B8K5"/>
<evidence type="ECO:0000259" key="3">
    <source>
        <dbReference type="Pfam" id="PF25298"/>
    </source>
</evidence>
<comment type="caution">
    <text evidence="4">The sequence shown here is derived from an EMBL/GenBank/DDBJ whole genome shotgun (WGS) entry which is preliminary data.</text>
</comment>
<dbReference type="OrthoDB" id="8122644at2759"/>
<sequence>MRPEIQQGANISAEPWRLEIREIIREELRNALHDTVRSLTANVKEINDQIRDFRESMSFINSEFEKLKNDNTMYKKEMDQMRKENGILRSDLEETRLKYSQLDQMLRANNVEIQCVPESKLEKVMDVVKQLGRTVNIVLHDSDIQYCSRVAKVKPDSTRPRSILARFSSPRIRDNFLAAVSAYNKKHIQDKLNTHDLGFTSNGKSPVFVVENLSPENKSLHAATRIRAKDLKYKFIWVRGGRIYVRKSETAEKSRDIVCTGAEILHVTLSSLNTVTGNDLSLILVYIPPDASSIPLLLDLISQIVDNILAPHVNHDCIVMGDFNLPCLTWTEEGYSVLNNCPQPMRIAATTFVDNISVLGFAQYNLITNSKGRMLDLCFSTTPLRISKSGDPLLREDRYHPSLVLTATDLFSTPLVDVHTPRPNYHRGDYVELNKYFNKIDWDVALAAESVDDAVEAFYKRIQSGVERFVPLKNKAKSQNYPVCIVKIGHFCSGPRGVRTGASLCRVSPTDQLDDDVPTEDPNKLLVEVQATANEDNEEVRLLEPDEDVRVSGEAV</sequence>
<evidence type="ECO:0000256" key="2">
    <source>
        <dbReference type="SAM" id="MobiDB-lite"/>
    </source>
</evidence>
<evidence type="ECO:0000256" key="1">
    <source>
        <dbReference type="SAM" id="Coils"/>
    </source>
</evidence>
<protein>
    <recommendedName>
        <fullName evidence="3">FP protein C-terminal domain-containing protein</fullName>
    </recommendedName>
</protein>
<gene>
    <name evidence="4" type="ORF">APLA_LOCUS14603</name>
</gene>
<evidence type="ECO:0000313" key="4">
    <source>
        <dbReference type="EMBL" id="CAB3254153.1"/>
    </source>
</evidence>
<dbReference type="PANTHER" id="PTHR33395">
    <property type="entry name" value="TRANSCRIPTASE, PUTATIVE-RELATED-RELATED"/>
    <property type="match status" value="1"/>
</dbReference>
<dbReference type="SUPFAM" id="SSF56219">
    <property type="entry name" value="DNase I-like"/>
    <property type="match status" value="1"/>
</dbReference>
<dbReference type="EMBL" id="CADEBD010000403">
    <property type="protein sequence ID" value="CAB3254153.1"/>
    <property type="molecule type" value="Genomic_DNA"/>
</dbReference>
<dbReference type="Pfam" id="PF25298">
    <property type="entry name" value="Baculo_FP_2nd"/>
    <property type="match status" value="1"/>
</dbReference>
<feature type="compositionally biased region" description="Basic and acidic residues" evidence="2">
    <location>
        <begin position="539"/>
        <end position="556"/>
    </location>
</feature>
<accession>A0A8S1B8K5</accession>
<feature type="region of interest" description="Disordered" evidence="2">
    <location>
        <begin position="536"/>
        <end position="556"/>
    </location>
</feature>
<organism evidence="4 5">
    <name type="scientific">Arctia plantaginis</name>
    <name type="common">Wood tiger moth</name>
    <name type="synonym">Phalaena plantaginis</name>
    <dbReference type="NCBI Taxonomy" id="874455"/>
    <lineage>
        <taxon>Eukaryota</taxon>
        <taxon>Metazoa</taxon>
        <taxon>Ecdysozoa</taxon>
        <taxon>Arthropoda</taxon>
        <taxon>Hexapoda</taxon>
        <taxon>Insecta</taxon>
        <taxon>Pterygota</taxon>
        <taxon>Neoptera</taxon>
        <taxon>Endopterygota</taxon>
        <taxon>Lepidoptera</taxon>
        <taxon>Glossata</taxon>
        <taxon>Ditrysia</taxon>
        <taxon>Noctuoidea</taxon>
        <taxon>Erebidae</taxon>
        <taxon>Arctiinae</taxon>
        <taxon>Arctia</taxon>
    </lineage>
</organism>
<keyword evidence="1" id="KW-0175">Coiled coil</keyword>
<dbReference type="Proteomes" id="UP000494256">
    <property type="component" value="Unassembled WGS sequence"/>
</dbReference>
<dbReference type="GO" id="GO:0031012">
    <property type="term" value="C:extracellular matrix"/>
    <property type="evidence" value="ECO:0007669"/>
    <property type="project" value="TreeGrafter"/>
</dbReference>
<reference evidence="4 5" key="1">
    <citation type="submission" date="2020-04" db="EMBL/GenBank/DDBJ databases">
        <authorList>
            <person name="Wallbank WR R."/>
            <person name="Pardo Diaz C."/>
            <person name="Kozak K."/>
            <person name="Martin S."/>
            <person name="Jiggins C."/>
            <person name="Moest M."/>
            <person name="Warren A I."/>
            <person name="Byers J.R.P. K."/>
            <person name="Montejo-Kovacevich G."/>
            <person name="Yen C E."/>
        </authorList>
    </citation>
    <scope>NUCLEOTIDE SEQUENCE [LARGE SCALE GENOMIC DNA]</scope>
</reference>
<dbReference type="GO" id="GO:0061343">
    <property type="term" value="P:cell adhesion involved in heart morphogenesis"/>
    <property type="evidence" value="ECO:0007669"/>
    <property type="project" value="TreeGrafter"/>
</dbReference>